<evidence type="ECO:0000313" key="2">
    <source>
        <dbReference type="EMBL" id="VWX37674.1"/>
    </source>
</evidence>
<organism evidence="2 3">
    <name type="scientific">Exiguobacterium oxidotolerans</name>
    <dbReference type="NCBI Taxonomy" id="223958"/>
    <lineage>
        <taxon>Bacteria</taxon>
        <taxon>Bacillati</taxon>
        <taxon>Bacillota</taxon>
        <taxon>Bacilli</taxon>
        <taxon>Bacillales</taxon>
        <taxon>Bacillales Family XII. Incertae Sedis</taxon>
        <taxon>Exiguobacterium</taxon>
    </lineage>
</organism>
<sequence length="304" mass="33444">MKKIIVAGLVSTFALSVIQLSPVEASSSSKEIAKLKKEKATLQKQLTDAKKKTKKSESAYKTLQGKHTNLTKSYKSLDAKYKKLQLENAANQKKVKELSVGYRLLTSSKSLIADGVKLNGKYNDMESLLMLGKTAYVPLRLLADITGTPLKETTTSFEFGTPVFGTPLSTVHMSASSFNHVYRNEPIMVMGKLNNQNIVLEGYFKNEFATFSLDGNYKKLSGQLSLLTEEALSDNPNYIDYANPDDKTTIVFSDNNGKELGRYTIIFGADPVDFEINVTNVKGLRVTAEGLDTVSTVISPVLTK</sequence>
<protein>
    <submittedName>
        <fullName evidence="2">Uncharacterized protein</fullName>
    </submittedName>
</protein>
<dbReference type="RefSeq" id="WP_159173652.1">
    <property type="nucleotide sequence ID" value="NZ_LR732312.1"/>
</dbReference>
<keyword evidence="3" id="KW-1185">Reference proteome</keyword>
<feature type="coiled-coil region" evidence="1">
    <location>
        <begin position="25"/>
        <end position="94"/>
    </location>
</feature>
<reference evidence="2 3" key="1">
    <citation type="submission" date="2019-10" db="EMBL/GenBank/DDBJ databases">
        <authorList>
            <person name="Karimi E."/>
        </authorList>
    </citation>
    <scope>NUCLEOTIDE SEQUENCE [LARGE SCALE GENOMIC DNA]</scope>
    <source>
        <strain evidence="2">Exiguobacterium sp. 9Y</strain>
    </source>
</reference>
<proteinExistence type="predicted"/>
<dbReference type="Proteomes" id="UP000439752">
    <property type="component" value="Unassembled WGS sequence"/>
</dbReference>
<gene>
    <name evidence="2" type="ORF">EXIGUO9Y_340001</name>
</gene>
<evidence type="ECO:0000313" key="3">
    <source>
        <dbReference type="Proteomes" id="UP000439752"/>
    </source>
</evidence>
<accession>A0A653IGD1</accession>
<evidence type="ECO:0000256" key="1">
    <source>
        <dbReference type="SAM" id="Coils"/>
    </source>
</evidence>
<name>A0A653IGD1_9BACL</name>
<keyword evidence="1" id="KW-0175">Coiled coil</keyword>
<dbReference type="AlphaFoldDB" id="A0A653IGD1"/>
<dbReference type="EMBL" id="CABWKQ010000028">
    <property type="protein sequence ID" value="VWX37674.1"/>
    <property type="molecule type" value="Genomic_DNA"/>
</dbReference>